<proteinExistence type="predicted"/>
<name>A0ABU5HQY6_9BACE</name>
<protein>
    <submittedName>
        <fullName evidence="2">Uncharacterized protein</fullName>
    </submittedName>
</protein>
<dbReference type="EMBL" id="JARZAK010000005">
    <property type="protein sequence ID" value="MDY7258159.1"/>
    <property type="molecule type" value="Genomic_DNA"/>
</dbReference>
<comment type="caution">
    <text evidence="2">The sequence shown here is derived from an EMBL/GenBank/DDBJ whole genome shotgun (WGS) entry which is preliminary data.</text>
</comment>
<feature type="region of interest" description="Disordered" evidence="1">
    <location>
        <begin position="140"/>
        <end position="171"/>
    </location>
</feature>
<reference evidence="2 3" key="1">
    <citation type="submission" date="2023-04" db="EMBL/GenBank/DDBJ databases">
        <title>Bacteroides pacosi sp. nov., isolated from the fecal material of an alpaca.</title>
        <authorList>
            <person name="Miller S."/>
            <person name="Hendry M."/>
            <person name="King J."/>
            <person name="Sankaranarayanan K."/>
            <person name="Lawson P.A."/>
        </authorList>
    </citation>
    <scope>NUCLEOTIDE SEQUENCE [LARGE SCALE GENOMIC DNA]</scope>
    <source>
        <strain evidence="2 3">A2-P53</strain>
    </source>
</reference>
<accession>A0ABU5HQY6</accession>
<evidence type="ECO:0000313" key="2">
    <source>
        <dbReference type="EMBL" id="MDY7258159.1"/>
    </source>
</evidence>
<dbReference type="RefSeq" id="WP_322019526.1">
    <property type="nucleotide sequence ID" value="NZ_JARZAK010000005.1"/>
</dbReference>
<feature type="compositionally biased region" description="Basic and acidic residues" evidence="1">
    <location>
        <begin position="140"/>
        <end position="149"/>
    </location>
</feature>
<dbReference type="Proteomes" id="UP001292913">
    <property type="component" value="Unassembled WGS sequence"/>
</dbReference>
<gene>
    <name evidence="2" type="ORF">QHG74_10555</name>
</gene>
<evidence type="ECO:0000256" key="1">
    <source>
        <dbReference type="SAM" id="MobiDB-lite"/>
    </source>
</evidence>
<keyword evidence="3" id="KW-1185">Reference proteome</keyword>
<sequence>MATIYELKRRAQELSAKKDSLSISPDEVGGLIDETLDVINEAEKNQVGLGIRNTYTTVAKMNADSTSPAGSDGKPLKFGQIVTVYDDGNPDAADNGNIYAFQNPGWKLVSTTGNLSVYAKKEDVETAKKTADAAQKKADEAAESAKKANENIGKLSDNVGTEETSESEDRTVWGKLKSLSDDAASTSKDVSSLMVDFTHHSTERFDEIVTDASIVLEQSSATAEGGKVVFVASKGKFAYFVDNKYYPSWTGVDNYMNADRTSPHENKIYLFGNKTYIYFAGALLSADSDAMQLAASADLAAKAAKKSAEDAQANASSALSLANKALSVINVNGICGGSVYSLPAAIAAITERENMDNIIYRKPGIVLTYKIAEGEWESKQFAGSSLEGFATEANWIDFGGAGGDMTGKGAVLLVDEIAPLSNGYYILQTAINALTAYETANEMECIKPGVVIIYRTGKETFESKQLCASRADYNDLAAWSDFGSAAGGTVETDSEIIKDSVNPVAGGAVYAAMPVDVDGEQAEDGTVRVYMKNAEGLPLGDGFTFAVGTGGGGDVAGTIVYIYPQRTSLYAALGTDDLTIRLAILSRTGSGEMVSYNNIETLQLKDKSTGETLETFNVNRESSASDTDYSFTIPVKSYFSEAMNRKFVVVATDDGGNTAQKTISVTAVNLKLSRVWALYKTLQQGSGLVTMTDVFKLSSANKSTVTAHIKVGEEWKLISQTSVASTRSQDLQINVSSLGLTHGAYTVKIVAQDVESGVWSNYQFFDVMVVNPSSLMPVVSLAHSEETETAWSVRKYANLNIEVACYDPSHVATDAHVEIHRVAKVTNTSTGDNNETDTVLTTVSVGRNSTFNLSTRVDGFTIADNIRNTLGIYGKCGAGESNTIEYSVNSSVIDINGDSSYMIYFNPADKDNSDQDKSWLYGLYEMKQTGFNYSTNAFVTDKTEGKAFKVSDDATALCTYRPYNRTNIEQTGSTTIIKIKTQNAADPDANVVSCWDEANQIGWRITSKCVYFKALGTELIERYFKPGDIYEFAFVIEKANAEEDGKGYIKLYCDGDLIGASKYTAGQSAIKQSEQISFSGTAGELYMYRLLSWEKEMADEQINDEFVIGKSDTDEMIALNKKNDILTDNKIDLNKALEMCDCLVEMPHGDYKLETLDNVTDTSTKIYTDLYLFCKDKGMSLIIENVETTNQGTTSAFYPTYKNRKYKLKKATIRAMYPELAPQALLDAIANKKIILRGKTIPFDKVCLKVNYASPDKVNTPISRINNDMQKALGEDYMTPAQNAYYADENNTLDLRTSIDGNSVLVFKSDTGNINDAYFWCRGDWNIDKGNPPTFGFKDVPGYNADCLSYGDFTDLPDVTESYFMSHTGDYDQDTIYMLSKSTDASYKFMEYVDGAWKNTTGTISFNGKKTVVTGRVLNPVECVEMLDYEGMCIFDDIDNFMTMQSTHSKWVKGLYGGELSTESLVPKWTMFFEFRTPDDDGMNLAYALGKKTPYRWKQFCEWVYSCNPKNRMAGGKISINGVQVSDTLENRYRKLVEEMDRYCSVASFRAYLVRILYHSGVDQLSKNSMWALYLCPDGVYRWFMNHDYDSDSTNGKNNSGIFKLPYNVMLDSVMEGENVFAGRMSVVWQGMWRYDQVGLAATAEKIRTSRLPGGESAFSYEAVLRESEEKDHLMIPAIVACRDSVAKYITNPGGQAFNVISGMGIPYRHYYVSARYDFLDAYFGVSTILKADNMCMFRAIGEDINIEVTASEQWKLWAGFNTPAAQQGAWAEEDGSKVIFHFDGSNSSSAIYIIGASKIKSLGDLSTVNIDGTQAKDFTTLIRVEELVFGSKREGFANNSVTDLPLGEKPYMRLLNVENFKKLVSLDLTGATRLLHLLAYGSSLQIVNFVGGCPVQYAELPTTMTQFKLMNLDKLSYKGLNADTGIVVESMPNITTLRVENCPLIDVVKMIRDIIDSQEGNVVFRHIRITNRDFVGNGSEVLEILRLGIGGLDENGNQVEKPVLTGNYLLDEVIENSDIEAIRNGFEGLTVSTIIDAYVKMIDWFNSEAYGGEPYYPEVTLDNVGEIMDYYNGESYEEYLERFAKDNMDINDLININ</sequence>
<evidence type="ECO:0000313" key="3">
    <source>
        <dbReference type="Proteomes" id="UP001292913"/>
    </source>
</evidence>
<organism evidence="2 3">
    <name type="scientific">Bacteroides vicugnae</name>
    <dbReference type="NCBI Taxonomy" id="3037989"/>
    <lineage>
        <taxon>Bacteria</taxon>
        <taxon>Pseudomonadati</taxon>
        <taxon>Bacteroidota</taxon>
        <taxon>Bacteroidia</taxon>
        <taxon>Bacteroidales</taxon>
        <taxon>Bacteroidaceae</taxon>
        <taxon>Bacteroides</taxon>
    </lineage>
</organism>